<dbReference type="AlphaFoldDB" id="A0A0F9M873"/>
<proteinExistence type="predicted"/>
<evidence type="ECO:0000313" key="1">
    <source>
        <dbReference type="EMBL" id="KKM65362.1"/>
    </source>
</evidence>
<gene>
    <name evidence="1" type="ORF">LCGC14_1492060</name>
</gene>
<dbReference type="EMBL" id="LAZR01010737">
    <property type="protein sequence ID" value="KKM65362.1"/>
    <property type="molecule type" value="Genomic_DNA"/>
</dbReference>
<reference evidence="1" key="1">
    <citation type="journal article" date="2015" name="Nature">
        <title>Complex archaea that bridge the gap between prokaryotes and eukaryotes.</title>
        <authorList>
            <person name="Spang A."/>
            <person name="Saw J.H."/>
            <person name="Jorgensen S.L."/>
            <person name="Zaremba-Niedzwiedzka K."/>
            <person name="Martijn J."/>
            <person name="Lind A.E."/>
            <person name="van Eijk R."/>
            <person name="Schleper C."/>
            <person name="Guy L."/>
            <person name="Ettema T.J."/>
        </authorList>
    </citation>
    <scope>NUCLEOTIDE SEQUENCE</scope>
</reference>
<protein>
    <recommendedName>
        <fullName evidence="2">Apea-like HEPN domain-containing protein</fullName>
    </recommendedName>
</protein>
<accession>A0A0F9M873</accession>
<sequence>MNESNTKTQVILEFLLILPFWLEFPDKERFLKKYKNTEFTIEVYQDYWKIQFNSKIDDGYFLLEESEVIDPRYMRPKLDYNAHYQLSWYEKELKIQRHYFPKKVKTVLSISLNQIIFKDEKEVLSYLRDQKYNIWETVKNVVYFFLSNYVYFKTQTNIKFHSVRALSENYYNRNNTFVYLISIRDKIKKPFEVGKMQLNLRGEFNLPNFLAGDDMIRAFRKKVSSTSTLKQKIGERLRVLTNFAKIHRDMNSLIIYTCIYLERISIKFLSFKKEMRTWELDILFKAKGLTHYVESQLPNLIDDKSYIEKVEDAIQIVSDRNEIIHLGRVIPYDKELEVKCDNVLELINYLEKFINPTKLVDEEYILRNNLLGILDKIDPEDNIGYIVIPRSKLEQIYINNNFGKFNKNEKIPDFGEISIGDVYSKSLRVGYKDNNLYILMWLHPTRFSVNLTQLQIVIQKITTLIKKPGERLIFKFLYLNMPEGFLELIINLIEIRIKDLNLENYEIEYRKIKADEPSFFNN</sequence>
<evidence type="ECO:0008006" key="2">
    <source>
        <dbReference type="Google" id="ProtNLM"/>
    </source>
</evidence>
<organism evidence="1">
    <name type="scientific">marine sediment metagenome</name>
    <dbReference type="NCBI Taxonomy" id="412755"/>
    <lineage>
        <taxon>unclassified sequences</taxon>
        <taxon>metagenomes</taxon>
        <taxon>ecological metagenomes</taxon>
    </lineage>
</organism>
<comment type="caution">
    <text evidence="1">The sequence shown here is derived from an EMBL/GenBank/DDBJ whole genome shotgun (WGS) entry which is preliminary data.</text>
</comment>
<name>A0A0F9M873_9ZZZZ</name>